<evidence type="ECO:0000313" key="2">
    <source>
        <dbReference type="EMBL" id="EJW93705.1"/>
    </source>
</evidence>
<comment type="caution">
    <text evidence="2">The sequence shown here is derived from an EMBL/GenBank/DDBJ whole genome shotgun (WGS) entry which is preliminary data.</text>
</comment>
<reference evidence="2" key="1">
    <citation type="journal article" date="2012" name="PLoS ONE">
        <title>Gene sets for utilization of primary and secondary nutrition supplies in the distal gut of endangered iberian lynx.</title>
        <authorList>
            <person name="Alcaide M."/>
            <person name="Messina E."/>
            <person name="Richter M."/>
            <person name="Bargiela R."/>
            <person name="Peplies J."/>
            <person name="Huws S.A."/>
            <person name="Newbold C.J."/>
            <person name="Golyshin P.N."/>
            <person name="Simon M.A."/>
            <person name="Lopez G."/>
            <person name="Yakimov M.M."/>
            <person name="Ferrer M."/>
        </authorList>
    </citation>
    <scope>NUCLEOTIDE SEQUENCE</scope>
</reference>
<dbReference type="EMBL" id="AMCI01006808">
    <property type="protein sequence ID" value="EJW93705.1"/>
    <property type="molecule type" value="Genomic_DNA"/>
</dbReference>
<dbReference type="Gene3D" id="3.30.420.130">
    <property type="entry name" value="Dinitrogenase iron-molybdenum cofactor biosynthesis domain"/>
    <property type="match status" value="1"/>
</dbReference>
<dbReference type="InterPro" id="IPR003731">
    <property type="entry name" value="Di-Nase_FeMo-co_biosynth"/>
</dbReference>
<dbReference type="SUPFAM" id="SSF53146">
    <property type="entry name" value="Nitrogenase accessory factor-like"/>
    <property type="match status" value="1"/>
</dbReference>
<evidence type="ECO:0000259" key="1">
    <source>
        <dbReference type="Pfam" id="PF02579"/>
    </source>
</evidence>
<proteinExistence type="predicted"/>
<gene>
    <name evidence="2" type="ORF">EVA_18189</name>
</gene>
<protein>
    <submittedName>
        <fullName evidence="2">Protein containing Dinitrogenase iron-molybdenum cofactor biosynthesis domain protein</fullName>
    </submittedName>
</protein>
<dbReference type="Pfam" id="PF02579">
    <property type="entry name" value="Nitro_FeMo-Co"/>
    <property type="match status" value="1"/>
</dbReference>
<sequence>MENPAAEAQGGAGIQAAQFLVDQGADVLITVRCGQNAADIFG</sequence>
<dbReference type="InterPro" id="IPR036105">
    <property type="entry name" value="DiNase_FeMo-co_biosyn_sf"/>
</dbReference>
<accession>J9C1L0</accession>
<organism evidence="2">
    <name type="scientific">gut metagenome</name>
    <dbReference type="NCBI Taxonomy" id="749906"/>
    <lineage>
        <taxon>unclassified sequences</taxon>
        <taxon>metagenomes</taxon>
        <taxon>organismal metagenomes</taxon>
    </lineage>
</organism>
<feature type="domain" description="Dinitrogenase iron-molybdenum cofactor biosynthesis" evidence="1">
    <location>
        <begin position="2"/>
        <end position="40"/>
    </location>
</feature>
<name>J9C1L0_9ZZZZ</name>
<feature type="non-terminal residue" evidence="2">
    <location>
        <position position="42"/>
    </location>
</feature>
<dbReference type="AlphaFoldDB" id="J9C1L0"/>